<sequence length="53" mass="6075">MSNEIERFFELQDEATKAAFVENRGDELTDILVAALEDVFAILADDDFRETIH</sequence>
<dbReference type="Proteomes" id="UP000183063">
    <property type="component" value="Unassembled WGS sequence"/>
</dbReference>
<keyword evidence="4" id="KW-1185">Reference proteome</keyword>
<dbReference type="STRING" id="501024.RTCCBAU85039_1569"/>
<dbReference type="AlphaFoldDB" id="A0A1H8H640"/>
<dbReference type="Proteomes" id="UP000198939">
    <property type="component" value="Unassembled WGS sequence"/>
</dbReference>
<evidence type="ECO:0000313" key="2">
    <source>
        <dbReference type="EMBL" id="SEN51802.1"/>
    </source>
</evidence>
<reference evidence="1" key="3">
    <citation type="submission" date="2016-10" db="EMBL/GenBank/DDBJ databases">
        <authorList>
            <person name="de Groot N.N."/>
        </authorList>
    </citation>
    <scope>NUCLEOTIDE SEQUENCE [LARGE SCALE GENOMIC DNA]</scope>
    <source>
        <strain evidence="1">CCBAU85039</strain>
    </source>
</reference>
<protein>
    <submittedName>
        <fullName evidence="1">Uncharacterized protein</fullName>
    </submittedName>
</protein>
<dbReference type="RefSeq" id="WP_167371551.1">
    <property type="nucleotide sequence ID" value="NZ_FNXB01000007.1"/>
</dbReference>
<organism evidence="1 3">
    <name type="scientific">Rhizobium tibeticum</name>
    <dbReference type="NCBI Taxonomy" id="501024"/>
    <lineage>
        <taxon>Bacteria</taxon>
        <taxon>Pseudomonadati</taxon>
        <taxon>Pseudomonadota</taxon>
        <taxon>Alphaproteobacteria</taxon>
        <taxon>Hyphomicrobiales</taxon>
        <taxon>Rhizobiaceae</taxon>
        <taxon>Rhizobium/Agrobacterium group</taxon>
        <taxon>Rhizobium</taxon>
    </lineage>
</organism>
<evidence type="ECO:0000313" key="1">
    <source>
        <dbReference type="EMBL" id="SEH64596.1"/>
    </source>
</evidence>
<name>A0A1H8H640_9HYPH</name>
<reference evidence="2 4" key="1">
    <citation type="submission" date="2016-10" db="EMBL/GenBank/DDBJ databases">
        <authorList>
            <person name="Varghese N."/>
            <person name="Submissions S."/>
        </authorList>
    </citation>
    <scope>NUCLEOTIDE SEQUENCE [LARGE SCALE GENOMIC DNA]</scope>
    <source>
        <strain evidence="2 4">CGMCC 1.7071</strain>
    </source>
</reference>
<accession>A0A1H8H640</accession>
<gene>
    <name evidence="1" type="ORF">RTCCBAU85039_1569</name>
    <name evidence="2" type="ORF">SAMN05216228_100561</name>
</gene>
<dbReference type="EMBL" id="FNXB01000007">
    <property type="protein sequence ID" value="SEH64596.1"/>
    <property type="molecule type" value="Genomic_DNA"/>
</dbReference>
<evidence type="ECO:0000313" key="4">
    <source>
        <dbReference type="Proteomes" id="UP000198939"/>
    </source>
</evidence>
<evidence type="ECO:0000313" key="3">
    <source>
        <dbReference type="Proteomes" id="UP000183063"/>
    </source>
</evidence>
<reference evidence="3" key="2">
    <citation type="submission" date="2016-10" db="EMBL/GenBank/DDBJ databases">
        <authorList>
            <person name="Wibberg D."/>
        </authorList>
    </citation>
    <scope>NUCLEOTIDE SEQUENCE [LARGE SCALE GENOMIC DNA]</scope>
</reference>
<proteinExistence type="predicted"/>
<dbReference type="EMBL" id="FOCV01000005">
    <property type="protein sequence ID" value="SEN51802.1"/>
    <property type="molecule type" value="Genomic_DNA"/>
</dbReference>